<dbReference type="InterPro" id="IPR047548">
    <property type="entry name" value="Rcat_RBR_RNF14"/>
</dbReference>
<evidence type="ECO:0000256" key="3">
    <source>
        <dbReference type="ARBA" id="ARBA00004906"/>
    </source>
</evidence>
<dbReference type="Pfam" id="PF22191">
    <property type="entry name" value="IBR_1"/>
    <property type="match status" value="1"/>
</dbReference>
<evidence type="ECO:0000256" key="13">
    <source>
        <dbReference type="ARBA" id="ARBA00023136"/>
    </source>
</evidence>
<dbReference type="InterPro" id="IPR013083">
    <property type="entry name" value="Znf_RING/FYVE/PHD"/>
</dbReference>
<keyword evidence="12" id="KW-1133">Transmembrane helix</keyword>
<dbReference type="PANTHER" id="PTHR11685">
    <property type="entry name" value="RBR FAMILY RING FINGER AND IBR DOMAIN-CONTAINING"/>
    <property type="match status" value="1"/>
</dbReference>
<gene>
    <name evidence="17" type="ORF">OVA965_LOCUS20323</name>
    <name evidence="18" type="ORF">TMI583_LOCUS20665</name>
</gene>
<feature type="non-terminal residue" evidence="17">
    <location>
        <position position="1"/>
    </location>
</feature>
<evidence type="ECO:0000256" key="8">
    <source>
        <dbReference type="ARBA" id="ARBA00022737"/>
    </source>
</evidence>
<evidence type="ECO:0000256" key="1">
    <source>
        <dbReference type="ARBA" id="ARBA00001798"/>
    </source>
</evidence>
<dbReference type="InterPro" id="IPR044066">
    <property type="entry name" value="TRIAD_supradom"/>
</dbReference>
<comment type="caution">
    <text evidence="17">The sequence shown here is derived from an EMBL/GenBank/DDBJ whole genome shotgun (WGS) entry which is preliminary data.</text>
</comment>
<dbReference type="GO" id="GO:0031090">
    <property type="term" value="C:organelle membrane"/>
    <property type="evidence" value="ECO:0007669"/>
    <property type="project" value="UniProtKB-ARBA"/>
</dbReference>
<dbReference type="EC" id="2.3.2.31" evidence="4"/>
<dbReference type="Gene3D" id="1.20.120.1750">
    <property type="match status" value="1"/>
</dbReference>
<evidence type="ECO:0000256" key="14">
    <source>
        <dbReference type="ARBA" id="ARBA00038342"/>
    </source>
</evidence>
<keyword evidence="11" id="KW-0862">Zinc</keyword>
<dbReference type="Pfam" id="PF01485">
    <property type="entry name" value="IBR"/>
    <property type="match status" value="1"/>
</dbReference>
<evidence type="ECO:0000259" key="15">
    <source>
        <dbReference type="PROSITE" id="PS50908"/>
    </source>
</evidence>
<keyword evidence="7" id="KW-0479">Metal-binding</keyword>
<keyword evidence="8" id="KW-0677">Repeat</keyword>
<accession>A0A8S2EC63</accession>
<dbReference type="Pfam" id="PF05773">
    <property type="entry name" value="RWD"/>
    <property type="match status" value="1"/>
</dbReference>
<dbReference type="SMART" id="SM00591">
    <property type="entry name" value="RWD"/>
    <property type="match status" value="1"/>
</dbReference>
<dbReference type="InterPro" id="IPR016135">
    <property type="entry name" value="UBQ-conjugating_enzyme/RWD"/>
</dbReference>
<dbReference type="Gene3D" id="3.10.110.10">
    <property type="entry name" value="Ubiquitin Conjugating Enzyme"/>
    <property type="match status" value="1"/>
</dbReference>
<evidence type="ECO:0000256" key="6">
    <source>
        <dbReference type="ARBA" id="ARBA00022692"/>
    </source>
</evidence>
<evidence type="ECO:0000256" key="5">
    <source>
        <dbReference type="ARBA" id="ARBA00022679"/>
    </source>
</evidence>
<keyword evidence="10" id="KW-0833">Ubl conjugation pathway</keyword>
<dbReference type="InterPro" id="IPR002867">
    <property type="entry name" value="IBR_dom"/>
</dbReference>
<evidence type="ECO:0000313" key="19">
    <source>
        <dbReference type="Proteomes" id="UP000677228"/>
    </source>
</evidence>
<feature type="domain" description="RING-type" evidence="16">
    <location>
        <begin position="204"/>
        <end position="444"/>
    </location>
</feature>
<protein>
    <recommendedName>
        <fullName evidence="4">RBR-type E3 ubiquitin transferase</fullName>
        <ecNumber evidence="4">2.3.2.31</ecNumber>
    </recommendedName>
</protein>
<dbReference type="SUPFAM" id="SSF57850">
    <property type="entry name" value="RING/U-box"/>
    <property type="match status" value="3"/>
</dbReference>
<evidence type="ECO:0000256" key="11">
    <source>
        <dbReference type="ARBA" id="ARBA00022833"/>
    </source>
</evidence>
<evidence type="ECO:0000259" key="16">
    <source>
        <dbReference type="PROSITE" id="PS51873"/>
    </source>
</evidence>
<reference evidence="17" key="1">
    <citation type="submission" date="2021-02" db="EMBL/GenBank/DDBJ databases">
        <authorList>
            <person name="Nowell W R."/>
        </authorList>
    </citation>
    <scope>NUCLEOTIDE SEQUENCE</scope>
</reference>
<dbReference type="SMART" id="SM00647">
    <property type="entry name" value="IBR"/>
    <property type="match status" value="2"/>
</dbReference>
<keyword evidence="13" id="KW-0472">Membrane</keyword>
<dbReference type="FunFam" id="3.30.40.10:FF:000051">
    <property type="entry name" value="RBR-type E3 ubiquitin transferase"/>
    <property type="match status" value="1"/>
</dbReference>
<comment type="catalytic activity">
    <reaction evidence="1">
        <text>[E2 ubiquitin-conjugating enzyme]-S-ubiquitinyl-L-cysteine + [acceptor protein]-L-lysine = [E2 ubiquitin-conjugating enzyme]-L-cysteine + [acceptor protein]-N(6)-ubiquitinyl-L-lysine.</text>
        <dbReference type="EC" id="2.3.2.31"/>
    </reaction>
</comment>
<dbReference type="GO" id="GO:0061630">
    <property type="term" value="F:ubiquitin protein ligase activity"/>
    <property type="evidence" value="ECO:0007669"/>
    <property type="project" value="UniProtKB-EC"/>
</dbReference>
<dbReference type="GO" id="GO:0008270">
    <property type="term" value="F:zinc ion binding"/>
    <property type="evidence" value="ECO:0007669"/>
    <property type="project" value="UniProtKB-KW"/>
</dbReference>
<dbReference type="SUPFAM" id="SSF54495">
    <property type="entry name" value="UBC-like"/>
    <property type="match status" value="1"/>
</dbReference>
<proteinExistence type="inferred from homology"/>
<dbReference type="Gene3D" id="3.30.40.10">
    <property type="entry name" value="Zinc/RING finger domain, C3HC4 (zinc finger)"/>
    <property type="match status" value="1"/>
</dbReference>
<evidence type="ECO:0000256" key="12">
    <source>
        <dbReference type="ARBA" id="ARBA00022989"/>
    </source>
</evidence>
<feature type="domain" description="RWD" evidence="15">
    <location>
        <begin position="12"/>
        <end position="132"/>
    </location>
</feature>
<evidence type="ECO:0000256" key="7">
    <source>
        <dbReference type="ARBA" id="ARBA00022723"/>
    </source>
</evidence>
<evidence type="ECO:0000313" key="18">
    <source>
        <dbReference type="EMBL" id="CAF3900344.1"/>
    </source>
</evidence>
<dbReference type="Proteomes" id="UP000682733">
    <property type="component" value="Unassembled WGS sequence"/>
</dbReference>
<dbReference type="AlphaFoldDB" id="A0A8S2EC63"/>
<dbReference type="Gene3D" id="2.20.25.20">
    <property type="match status" value="1"/>
</dbReference>
<evidence type="ECO:0000256" key="10">
    <source>
        <dbReference type="ARBA" id="ARBA00022786"/>
    </source>
</evidence>
<comment type="subcellular location">
    <subcellularLocation>
        <location evidence="2">Membrane</location>
        <topology evidence="2">Single-pass membrane protein</topology>
    </subcellularLocation>
</comment>
<sequence length="452" mass="52126">IIFIMNKATQQEELDALRSIFDETSLEINDECDEGSLLVDIKLPENFSIQHHTDKQEQIRQVHYVPPIYLRFQYLSTYPSDSPPNVKIECIWLNDEQISILQNKLDDEWHENEFEPVLFLWHSSLSENCLEWLNLNNLLNLNKYFPTKSSPKTFQNNNNSTASCLIDEPQSPSITKSLTLTAQQVAHTIIDYERERKAQVLSKSVLSCPICCDDVYGSDCFICYKCTEMACNNCIRKYIESMINEGSVRLICCPLNKQCNIELTPAQISSIVSPTMFHRYDRLLFQSSLDLMEDITYCPRCRHPVIIQSKESKLGECANCYNAFCTLCKRTYHGINHCQLTSVQMLDLYEKYKNGSEKIRADLEKVHGKIFQRLMDDISSMETIKNTAKQCPSCSIFVDKLEGCNKMACGKCHQYFCWTCLRQLPKTNPYSHFNTPGSTCFGKLFEGGEMAW</sequence>
<comment type="pathway">
    <text evidence="3">Protein modification; protein ubiquitination.</text>
</comment>
<dbReference type="CDD" id="cd20341">
    <property type="entry name" value="BRcat_RBR_RNF14"/>
    <property type="match status" value="1"/>
</dbReference>
<dbReference type="InterPro" id="IPR031127">
    <property type="entry name" value="E3_UB_ligase_RBR"/>
</dbReference>
<dbReference type="GO" id="GO:0005737">
    <property type="term" value="C:cytoplasm"/>
    <property type="evidence" value="ECO:0007669"/>
    <property type="project" value="UniProtKB-ARBA"/>
</dbReference>
<dbReference type="EMBL" id="CAJNOK010010764">
    <property type="protein sequence ID" value="CAF1124128.1"/>
    <property type="molecule type" value="Genomic_DNA"/>
</dbReference>
<comment type="similarity">
    <text evidence="14">Belongs to the RBR family. RNF144 subfamily.</text>
</comment>
<evidence type="ECO:0000256" key="4">
    <source>
        <dbReference type="ARBA" id="ARBA00012251"/>
    </source>
</evidence>
<evidence type="ECO:0000313" key="17">
    <source>
        <dbReference type="EMBL" id="CAF1124128.1"/>
    </source>
</evidence>
<dbReference type="PROSITE" id="PS51873">
    <property type="entry name" value="TRIAD"/>
    <property type="match status" value="1"/>
</dbReference>
<dbReference type="Proteomes" id="UP000677228">
    <property type="component" value="Unassembled WGS sequence"/>
</dbReference>
<dbReference type="CDD" id="cd20354">
    <property type="entry name" value="Rcat_RBR_RNF14"/>
    <property type="match status" value="1"/>
</dbReference>
<dbReference type="EMBL" id="CAJOBA010018646">
    <property type="protein sequence ID" value="CAF3900344.1"/>
    <property type="molecule type" value="Genomic_DNA"/>
</dbReference>
<keyword evidence="5" id="KW-0808">Transferase</keyword>
<keyword evidence="9" id="KW-0863">Zinc-finger</keyword>
<dbReference type="PROSITE" id="PS50908">
    <property type="entry name" value="RWD"/>
    <property type="match status" value="1"/>
</dbReference>
<name>A0A8S2EC63_9BILA</name>
<organism evidence="17 19">
    <name type="scientific">Didymodactylos carnosus</name>
    <dbReference type="NCBI Taxonomy" id="1234261"/>
    <lineage>
        <taxon>Eukaryota</taxon>
        <taxon>Metazoa</taxon>
        <taxon>Spiralia</taxon>
        <taxon>Gnathifera</taxon>
        <taxon>Rotifera</taxon>
        <taxon>Eurotatoria</taxon>
        <taxon>Bdelloidea</taxon>
        <taxon>Philodinida</taxon>
        <taxon>Philodinidae</taxon>
        <taxon>Didymodactylos</taxon>
    </lineage>
</organism>
<keyword evidence="6" id="KW-0812">Transmembrane</keyword>
<dbReference type="GO" id="GO:0016567">
    <property type="term" value="P:protein ubiquitination"/>
    <property type="evidence" value="ECO:0007669"/>
    <property type="project" value="InterPro"/>
</dbReference>
<evidence type="ECO:0000256" key="9">
    <source>
        <dbReference type="ARBA" id="ARBA00022771"/>
    </source>
</evidence>
<dbReference type="CDD" id="cd23820">
    <property type="entry name" value="RWD_RNF14"/>
    <property type="match status" value="1"/>
</dbReference>
<dbReference type="InterPro" id="IPR006575">
    <property type="entry name" value="RWD_dom"/>
</dbReference>
<evidence type="ECO:0000256" key="2">
    <source>
        <dbReference type="ARBA" id="ARBA00004167"/>
    </source>
</evidence>